<dbReference type="PANTHER" id="PTHR10605">
    <property type="entry name" value="HEPARAN SULFATE SULFOTRANSFERASE"/>
    <property type="match status" value="1"/>
</dbReference>
<evidence type="ECO:0000259" key="3">
    <source>
        <dbReference type="Pfam" id="PF00685"/>
    </source>
</evidence>
<dbReference type="InterPro" id="IPR027417">
    <property type="entry name" value="P-loop_NTPase"/>
</dbReference>
<reference evidence="4" key="1">
    <citation type="submission" date="2015-10" db="EMBL/GenBank/DDBJ databases">
        <authorList>
            <person name="Gilbert D.G."/>
        </authorList>
    </citation>
    <scope>NUCLEOTIDE SEQUENCE</scope>
</reference>
<name>A0A160TA65_9ZZZZ</name>
<dbReference type="InterPro" id="IPR037359">
    <property type="entry name" value="NST/OST"/>
</dbReference>
<dbReference type="Gene3D" id="3.40.50.300">
    <property type="entry name" value="P-loop containing nucleotide triphosphate hydrolases"/>
    <property type="match status" value="1"/>
</dbReference>
<keyword evidence="1 4" id="KW-0808">Transferase</keyword>
<organism evidence="4">
    <name type="scientific">hydrothermal vent metagenome</name>
    <dbReference type="NCBI Taxonomy" id="652676"/>
    <lineage>
        <taxon>unclassified sequences</taxon>
        <taxon>metagenomes</taxon>
        <taxon>ecological metagenomes</taxon>
    </lineage>
</organism>
<dbReference type="PANTHER" id="PTHR10605:SF56">
    <property type="entry name" value="BIFUNCTIONAL HEPARAN SULFATE N-DEACETYLASE_N-SULFOTRANSFERASE"/>
    <property type="match status" value="1"/>
</dbReference>
<protein>
    <submittedName>
        <fullName evidence="4">Putative deacetylase sulfotransferase</fullName>
    </submittedName>
</protein>
<dbReference type="EMBL" id="CZQC01000015">
    <property type="protein sequence ID" value="CUS40443.1"/>
    <property type="molecule type" value="Genomic_DNA"/>
</dbReference>
<dbReference type="SUPFAM" id="SSF52540">
    <property type="entry name" value="P-loop containing nucleoside triphosphate hydrolases"/>
    <property type="match status" value="1"/>
</dbReference>
<sequence>MSKSSIVDFIGVGSGKCGSTWFFENVIQHPEIYDGNPKEINYFSDLFNQHSPEWYASQFKGCTDDSLLKGEFSVTYMYHPEAAKRIKENCPDAKIIAIVRDPIYRTFSDYLHAQRKGDIAPTLPFSDYIKDEKKLEFGCYTQYLKQFFDNFPAEQIKVIVLEDFNENYEKGFRDVFEFLGLKDVNFVPPGVEERRNQARSYRFIKLENLLVQTYRMLAKAGYTRLTETVKRSGIPELFRKFNTSKKPLPQIDDASKETLKQYFATEKKFVSELTGSSLSAWQ</sequence>
<evidence type="ECO:0000256" key="1">
    <source>
        <dbReference type="ARBA" id="ARBA00022679"/>
    </source>
</evidence>
<evidence type="ECO:0000256" key="2">
    <source>
        <dbReference type="ARBA" id="ARBA00023180"/>
    </source>
</evidence>
<dbReference type="AlphaFoldDB" id="A0A160TA65"/>
<keyword evidence="2" id="KW-0325">Glycoprotein</keyword>
<dbReference type="Pfam" id="PF00685">
    <property type="entry name" value="Sulfotransfer_1"/>
    <property type="match status" value="1"/>
</dbReference>
<accession>A0A160TA65</accession>
<proteinExistence type="predicted"/>
<feature type="domain" description="Sulfotransferase" evidence="3">
    <location>
        <begin position="10"/>
        <end position="219"/>
    </location>
</feature>
<dbReference type="InterPro" id="IPR000863">
    <property type="entry name" value="Sulfotransferase_dom"/>
</dbReference>
<evidence type="ECO:0000313" key="4">
    <source>
        <dbReference type="EMBL" id="CUS40443.1"/>
    </source>
</evidence>
<dbReference type="GO" id="GO:0008146">
    <property type="term" value="F:sulfotransferase activity"/>
    <property type="evidence" value="ECO:0007669"/>
    <property type="project" value="InterPro"/>
</dbReference>
<gene>
    <name evidence="4" type="ORF">MGWOODY_Tha1547</name>
</gene>